<keyword evidence="1" id="KW-0472">Membrane</keyword>
<feature type="transmembrane region" description="Helical" evidence="1">
    <location>
        <begin position="36"/>
        <end position="57"/>
    </location>
</feature>
<sequence>MFFVISKILHFLVKPILWVFFGGLFGAWKKRNSRKFWLGFVIISYLFSNQFLVDFIFRSYEPDPIKYHEIPADVEGLILLGGFSSYFPDAERPIFRSSSDRIMQSILISRDRGLKPVIITGGSGNIYKPKEKEAIFMEAFLGQAKLDTGQFIYEPESRNTYQNAVNTKRIIQENNWEGKKWLLVTSAFHMPRSLACFNKENISVFPFPVDHKAGPPKPDFEYILFPSVDAFHKWETLFHEWIGYTAYKLTGKA</sequence>
<dbReference type="CDD" id="cd06259">
    <property type="entry name" value="YdcF-like"/>
    <property type="match status" value="1"/>
</dbReference>
<protein>
    <submittedName>
        <fullName evidence="3">YdcF family protein</fullName>
    </submittedName>
</protein>
<organism evidence="3 4">
    <name type="scientific">Luteibaculum oceani</name>
    <dbReference type="NCBI Taxonomy" id="1294296"/>
    <lineage>
        <taxon>Bacteria</taxon>
        <taxon>Pseudomonadati</taxon>
        <taxon>Bacteroidota</taxon>
        <taxon>Flavobacteriia</taxon>
        <taxon>Flavobacteriales</taxon>
        <taxon>Luteibaculaceae</taxon>
        <taxon>Luteibaculum</taxon>
    </lineage>
</organism>
<feature type="domain" description="DUF218" evidence="2">
    <location>
        <begin position="78"/>
        <end position="243"/>
    </location>
</feature>
<dbReference type="Pfam" id="PF02698">
    <property type="entry name" value="DUF218"/>
    <property type="match status" value="1"/>
</dbReference>
<keyword evidence="1" id="KW-1133">Transmembrane helix</keyword>
<evidence type="ECO:0000313" key="4">
    <source>
        <dbReference type="Proteomes" id="UP000321168"/>
    </source>
</evidence>
<dbReference type="GO" id="GO:0043164">
    <property type="term" value="P:Gram-negative-bacterium-type cell wall biogenesis"/>
    <property type="evidence" value="ECO:0007669"/>
    <property type="project" value="TreeGrafter"/>
</dbReference>
<dbReference type="GO" id="GO:0005886">
    <property type="term" value="C:plasma membrane"/>
    <property type="evidence" value="ECO:0007669"/>
    <property type="project" value="TreeGrafter"/>
</dbReference>
<keyword evidence="4" id="KW-1185">Reference proteome</keyword>
<reference evidence="3 4" key="1">
    <citation type="submission" date="2019-08" db="EMBL/GenBank/DDBJ databases">
        <title>Genome of Luteibaculum oceani JCM 18817.</title>
        <authorList>
            <person name="Bowman J.P."/>
        </authorList>
    </citation>
    <scope>NUCLEOTIDE SEQUENCE [LARGE SCALE GENOMIC DNA]</scope>
    <source>
        <strain evidence="3 4">JCM 18817</strain>
    </source>
</reference>
<keyword evidence="1" id="KW-0812">Transmembrane</keyword>
<evidence type="ECO:0000256" key="1">
    <source>
        <dbReference type="SAM" id="Phobius"/>
    </source>
</evidence>
<dbReference type="OrthoDB" id="9782395at2"/>
<dbReference type="InterPro" id="IPR051599">
    <property type="entry name" value="Cell_Envelope_Assoc"/>
</dbReference>
<proteinExistence type="predicted"/>
<comment type="caution">
    <text evidence="3">The sequence shown here is derived from an EMBL/GenBank/DDBJ whole genome shotgun (WGS) entry which is preliminary data.</text>
</comment>
<feature type="transmembrane region" description="Helical" evidence="1">
    <location>
        <begin position="12"/>
        <end position="29"/>
    </location>
</feature>
<dbReference type="Proteomes" id="UP000321168">
    <property type="component" value="Unassembled WGS sequence"/>
</dbReference>
<dbReference type="PANTHER" id="PTHR30336:SF4">
    <property type="entry name" value="ENVELOPE BIOGENESIS FACTOR ELYC"/>
    <property type="match status" value="1"/>
</dbReference>
<dbReference type="EMBL" id="VORB01000005">
    <property type="protein sequence ID" value="TXC78799.1"/>
    <property type="molecule type" value="Genomic_DNA"/>
</dbReference>
<dbReference type="RefSeq" id="WP_147014322.1">
    <property type="nucleotide sequence ID" value="NZ_VORB01000005.1"/>
</dbReference>
<evidence type="ECO:0000259" key="2">
    <source>
        <dbReference type="Pfam" id="PF02698"/>
    </source>
</evidence>
<dbReference type="PANTHER" id="PTHR30336">
    <property type="entry name" value="INNER MEMBRANE PROTEIN, PROBABLE PERMEASE"/>
    <property type="match status" value="1"/>
</dbReference>
<evidence type="ECO:0000313" key="3">
    <source>
        <dbReference type="EMBL" id="TXC78799.1"/>
    </source>
</evidence>
<dbReference type="InterPro" id="IPR003848">
    <property type="entry name" value="DUF218"/>
</dbReference>
<name>A0A5C6V0U9_9FLAO</name>
<dbReference type="GO" id="GO:0000270">
    <property type="term" value="P:peptidoglycan metabolic process"/>
    <property type="evidence" value="ECO:0007669"/>
    <property type="project" value="TreeGrafter"/>
</dbReference>
<gene>
    <name evidence="3" type="ORF">FRX97_06190</name>
</gene>
<dbReference type="InterPro" id="IPR014729">
    <property type="entry name" value="Rossmann-like_a/b/a_fold"/>
</dbReference>
<dbReference type="AlphaFoldDB" id="A0A5C6V0U9"/>
<dbReference type="Gene3D" id="3.40.50.620">
    <property type="entry name" value="HUPs"/>
    <property type="match status" value="1"/>
</dbReference>
<accession>A0A5C6V0U9</accession>